<dbReference type="InterPro" id="IPR020846">
    <property type="entry name" value="MFS_dom"/>
</dbReference>
<evidence type="ECO:0000313" key="13">
    <source>
        <dbReference type="Proteomes" id="UP000799441"/>
    </source>
</evidence>
<feature type="transmembrane region" description="Helical" evidence="10">
    <location>
        <begin position="418"/>
        <end position="446"/>
    </location>
</feature>
<evidence type="ECO:0000256" key="3">
    <source>
        <dbReference type="ARBA" id="ARBA00022989"/>
    </source>
</evidence>
<evidence type="ECO:0000256" key="4">
    <source>
        <dbReference type="ARBA" id="ARBA00023136"/>
    </source>
</evidence>
<feature type="transmembrane region" description="Helical" evidence="10">
    <location>
        <begin position="121"/>
        <end position="139"/>
    </location>
</feature>
<dbReference type="EMBL" id="MU003844">
    <property type="protein sequence ID" value="KAF2717408.1"/>
    <property type="molecule type" value="Genomic_DNA"/>
</dbReference>
<evidence type="ECO:0000256" key="9">
    <source>
        <dbReference type="SAM" id="MobiDB-lite"/>
    </source>
</evidence>
<dbReference type="Gene3D" id="1.20.1250.20">
    <property type="entry name" value="MFS general substrate transporter like domains"/>
    <property type="match status" value="1"/>
</dbReference>
<feature type="transmembrane region" description="Helical" evidence="10">
    <location>
        <begin position="92"/>
        <end position="115"/>
    </location>
</feature>
<dbReference type="PROSITE" id="PS50850">
    <property type="entry name" value="MFS"/>
    <property type="match status" value="1"/>
</dbReference>
<gene>
    <name evidence="12" type="ORF">K431DRAFT_315769</name>
</gene>
<dbReference type="Proteomes" id="UP000799441">
    <property type="component" value="Unassembled WGS sequence"/>
</dbReference>
<keyword evidence="2 10" id="KW-0812">Transmembrane</keyword>
<dbReference type="AlphaFoldDB" id="A0A9P4PYP9"/>
<evidence type="ECO:0000256" key="10">
    <source>
        <dbReference type="SAM" id="Phobius"/>
    </source>
</evidence>
<comment type="caution">
    <text evidence="12">The sequence shown here is derived from an EMBL/GenBank/DDBJ whole genome shotgun (WGS) entry which is preliminary data.</text>
</comment>
<evidence type="ECO:0000256" key="7">
    <source>
        <dbReference type="ARBA" id="ARBA00069139"/>
    </source>
</evidence>
<dbReference type="GO" id="GO:0005886">
    <property type="term" value="C:plasma membrane"/>
    <property type="evidence" value="ECO:0007669"/>
    <property type="project" value="TreeGrafter"/>
</dbReference>
<dbReference type="InterPro" id="IPR011701">
    <property type="entry name" value="MFS"/>
</dbReference>
<dbReference type="OrthoDB" id="3936150at2759"/>
<evidence type="ECO:0000256" key="2">
    <source>
        <dbReference type="ARBA" id="ARBA00022692"/>
    </source>
</evidence>
<comment type="similarity">
    <text evidence="5">Belongs to the major facilitator superfamily. CAR1 family.</text>
</comment>
<feature type="transmembrane region" description="Helical" evidence="10">
    <location>
        <begin position="346"/>
        <end position="371"/>
    </location>
</feature>
<feature type="region of interest" description="Disordered" evidence="9">
    <location>
        <begin position="1"/>
        <end position="77"/>
    </location>
</feature>
<evidence type="ECO:0000256" key="8">
    <source>
        <dbReference type="ARBA" id="ARBA00077167"/>
    </source>
</evidence>
<feature type="transmembrane region" description="Helical" evidence="10">
    <location>
        <begin position="151"/>
        <end position="169"/>
    </location>
</feature>
<sequence>MAPKVPPSRHESRRNSNDTDATDVERVAGKGEKESRSPSISQETSTPATPVKDEEQQQPPKSITDWDGPDDPENPHNWPLWKKGYHTCLPSGIAFVCALGSSIYTPAVANVAQYFEVSHEVAILPFSLFVLGLAFGPSISAPCSEFFGRRLVYQVSIPIFALFTVGAGFSQSIATLCIVRFFAGIFGSPGLSIGSATISDIWEPKKRATCMTLYVTTPFLGPSLGPLIAGFVVDAKGWRWTMWVLLFFTVAFLTPAIAMSETYKPAILRRRAKRLGLHPKKKPFWPTLKAFMRSTMTRPMHMAFTEPIVGLFTIYIALNFAMLYGFFAALPYVFEATYGFGISNTGLVWMSFFVGFLCGSIIVIVYDAMYYKPAVARNKRAGGDGKLAPEKRLYLAMFGSLCLPVSLFWFGWTTRPYVHWIVPTVSLAFFGTGNLLIFMSATLYIMDTYGALFGASAMVANTLLRYTLGCVFPLFAVYMYKGLGNGWATSLLGFISIACLPIPWCFYVWGPKLRAKTGYPQAT</sequence>
<name>A0A9P4PYP9_9PEZI</name>
<feature type="transmembrane region" description="Helical" evidence="10">
    <location>
        <begin position="181"/>
        <end position="199"/>
    </location>
</feature>
<keyword evidence="3 10" id="KW-1133">Transmembrane helix</keyword>
<proteinExistence type="inferred from homology"/>
<feature type="transmembrane region" description="Helical" evidence="10">
    <location>
        <begin position="486"/>
        <end position="509"/>
    </location>
</feature>
<evidence type="ECO:0000313" key="12">
    <source>
        <dbReference type="EMBL" id="KAF2717408.1"/>
    </source>
</evidence>
<dbReference type="GO" id="GO:0042908">
    <property type="term" value="P:xenobiotic transport"/>
    <property type="evidence" value="ECO:0007669"/>
    <property type="project" value="UniProtKB-ARBA"/>
</dbReference>
<evidence type="ECO:0000256" key="5">
    <source>
        <dbReference type="ARBA" id="ARBA00038347"/>
    </source>
</evidence>
<evidence type="ECO:0000256" key="6">
    <source>
        <dbReference type="ARBA" id="ARBA00053977"/>
    </source>
</evidence>
<dbReference type="InterPro" id="IPR036259">
    <property type="entry name" value="MFS_trans_sf"/>
</dbReference>
<dbReference type="PANTHER" id="PTHR23502:SF38">
    <property type="entry name" value="POLYAMINE TRANSPORTER 4"/>
    <property type="match status" value="1"/>
</dbReference>
<organism evidence="12 13">
    <name type="scientific">Polychaeton citri CBS 116435</name>
    <dbReference type="NCBI Taxonomy" id="1314669"/>
    <lineage>
        <taxon>Eukaryota</taxon>
        <taxon>Fungi</taxon>
        <taxon>Dikarya</taxon>
        <taxon>Ascomycota</taxon>
        <taxon>Pezizomycotina</taxon>
        <taxon>Dothideomycetes</taxon>
        <taxon>Dothideomycetidae</taxon>
        <taxon>Capnodiales</taxon>
        <taxon>Capnodiaceae</taxon>
        <taxon>Polychaeton</taxon>
    </lineage>
</organism>
<keyword evidence="13" id="KW-1185">Reference proteome</keyword>
<feature type="transmembrane region" description="Helical" evidence="10">
    <location>
        <begin position="308"/>
        <end position="334"/>
    </location>
</feature>
<feature type="transmembrane region" description="Helical" evidence="10">
    <location>
        <begin position="392"/>
        <end position="412"/>
    </location>
</feature>
<feature type="compositionally biased region" description="Polar residues" evidence="9">
    <location>
        <begin position="37"/>
        <end position="48"/>
    </location>
</feature>
<dbReference type="PANTHER" id="PTHR23502">
    <property type="entry name" value="MAJOR FACILITATOR SUPERFAMILY"/>
    <property type="match status" value="1"/>
</dbReference>
<protein>
    <recommendedName>
        <fullName evidence="7">Cercosporin MFS transporter CTB4</fullName>
    </recommendedName>
    <alternativeName>
        <fullName evidence="8">Cercosporin toxin biosynthesis cluster protein 4</fullName>
    </alternativeName>
</protein>
<evidence type="ECO:0000259" key="11">
    <source>
        <dbReference type="PROSITE" id="PS50850"/>
    </source>
</evidence>
<keyword evidence="4 10" id="KW-0472">Membrane</keyword>
<dbReference type="PROSITE" id="PS00216">
    <property type="entry name" value="SUGAR_TRANSPORT_1"/>
    <property type="match status" value="1"/>
</dbReference>
<dbReference type="GO" id="GO:0015606">
    <property type="term" value="F:spermidine transmembrane transporter activity"/>
    <property type="evidence" value="ECO:0007669"/>
    <property type="project" value="TreeGrafter"/>
</dbReference>
<feature type="compositionally biased region" description="Basic and acidic residues" evidence="9">
    <location>
        <begin position="8"/>
        <end position="36"/>
    </location>
</feature>
<feature type="domain" description="Major facilitator superfamily (MFS) profile" evidence="11">
    <location>
        <begin position="86"/>
        <end position="516"/>
    </location>
</feature>
<reference evidence="12" key="1">
    <citation type="journal article" date="2020" name="Stud. Mycol.">
        <title>101 Dothideomycetes genomes: a test case for predicting lifestyles and emergence of pathogens.</title>
        <authorList>
            <person name="Haridas S."/>
            <person name="Albert R."/>
            <person name="Binder M."/>
            <person name="Bloem J."/>
            <person name="Labutti K."/>
            <person name="Salamov A."/>
            <person name="Andreopoulos B."/>
            <person name="Baker S."/>
            <person name="Barry K."/>
            <person name="Bills G."/>
            <person name="Bluhm B."/>
            <person name="Cannon C."/>
            <person name="Castanera R."/>
            <person name="Culley D."/>
            <person name="Daum C."/>
            <person name="Ezra D."/>
            <person name="Gonzalez J."/>
            <person name="Henrissat B."/>
            <person name="Kuo A."/>
            <person name="Liang C."/>
            <person name="Lipzen A."/>
            <person name="Lutzoni F."/>
            <person name="Magnuson J."/>
            <person name="Mondo S."/>
            <person name="Nolan M."/>
            <person name="Ohm R."/>
            <person name="Pangilinan J."/>
            <person name="Park H.-J."/>
            <person name="Ramirez L."/>
            <person name="Alfaro M."/>
            <person name="Sun H."/>
            <person name="Tritt A."/>
            <person name="Yoshinaga Y."/>
            <person name="Zwiers L.-H."/>
            <person name="Turgeon B."/>
            <person name="Goodwin S."/>
            <person name="Spatafora J."/>
            <person name="Crous P."/>
            <person name="Grigoriev I."/>
        </authorList>
    </citation>
    <scope>NUCLEOTIDE SEQUENCE</scope>
    <source>
        <strain evidence="12">CBS 116435</strain>
    </source>
</reference>
<dbReference type="Pfam" id="PF07690">
    <property type="entry name" value="MFS_1"/>
    <property type="match status" value="1"/>
</dbReference>
<accession>A0A9P4PYP9</accession>
<feature type="transmembrane region" description="Helical" evidence="10">
    <location>
        <begin position="238"/>
        <end position="260"/>
    </location>
</feature>
<dbReference type="InterPro" id="IPR005829">
    <property type="entry name" value="Sugar_transporter_CS"/>
</dbReference>
<dbReference type="GO" id="GO:0000297">
    <property type="term" value="F:spermine transmembrane transporter activity"/>
    <property type="evidence" value="ECO:0007669"/>
    <property type="project" value="TreeGrafter"/>
</dbReference>
<dbReference type="CDD" id="cd17323">
    <property type="entry name" value="MFS_Tpo1_MDR_like"/>
    <property type="match status" value="1"/>
</dbReference>
<dbReference type="SUPFAM" id="SSF103473">
    <property type="entry name" value="MFS general substrate transporter"/>
    <property type="match status" value="1"/>
</dbReference>
<dbReference type="GO" id="GO:0140115">
    <property type="term" value="P:export across plasma membrane"/>
    <property type="evidence" value="ECO:0007669"/>
    <property type="project" value="UniProtKB-ARBA"/>
</dbReference>
<feature type="transmembrane region" description="Helical" evidence="10">
    <location>
        <begin position="458"/>
        <end position="480"/>
    </location>
</feature>
<evidence type="ECO:0000256" key="1">
    <source>
        <dbReference type="ARBA" id="ARBA00004141"/>
    </source>
</evidence>
<comment type="function">
    <text evidence="6">MFS transporter; part of the gene cluster that mediates the biosynthesis of cercosporin, a light-activated, non-host-selective toxin. The perylenequinone chromophore of cercosporin absorbs light energy to attain an electronically-activated triplet state and produces active oxygen species such as the hydroxyl radical, superoxide, hydrogen peroxide or singlet oxygen upon reaction with oxygen molecules. These reactive oxygen species cause damage to various cellular components including lipids, proteins and nucleic acids. Responsible for secretion and accumulation of cercosporin, but does not play any roles in self-protection against the toxicity of cercosporin.</text>
</comment>
<feature type="transmembrane region" description="Helical" evidence="10">
    <location>
        <begin position="211"/>
        <end position="232"/>
    </location>
</feature>
<dbReference type="FunFam" id="1.20.1250.20:FF:000011">
    <property type="entry name" value="MFS multidrug transporter, putative"/>
    <property type="match status" value="1"/>
</dbReference>
<comment type="subcellular location">
    <subcellularLocation>
        <location evidence="1">Membrane</location>
        <topology evidence="1">Multi-pass membrane protein</topology>
    </subcellularLocation>
</comment>